<dbReference type="Proteomes" id="UP000231493">
    <property type="component" value="Unassembled WGS sequence"/>
</dbReference>
<protein>
    <submittedName>
        <fullName evidence="2">NmrA family protein</fullName>
    </submittedName>
</protein>
<evidence type="ECO:0000259" key="1">
    <source>
        <dbReference type="Pfam" id="PF13460"/>
    </source>
</evidence>
<accession>A0A2M7KB12</accession>
<evidence type="ECO:0000313" key="3">
    <source>
        <dbReference type="Proteomes" id="UP000231493"/>
    </source>
</evidence>
<dbReference type="Gene3D" id="3.40.50.720">
    <property type="entry name" value="NAD(P)-binding Rossmann-like Domain"/>
    <property type="match status" value="1"/>
</dbReference>
<dbReference type="PANTHER" id="PTHR43355:SF2">
    <property type="entry name" value="FLAVIN REDUCTASE (NADPH)"/>
    <property type="match status" value="1"/>
</dbReference>
<dbReference type="GO" id="GO:0042602">
    <property type="term" value="F:riboflavin reductase (NADPH) activity"/>
    <property type="evidence" value="ECO:0007669"/>
    <property type="project" value="TreeGrafter"/>
</dbReference>
<dbReference type="PANTHER" id="PTHR43355">
    <property type="entry name" value="FLAVIN REDUCTASE (NADPH)"/>
    <property type="match status" value="1"/>
</dbReference>
<dbReference type="Pfam" id="PF13460">
    <property type="entry name" value="NAD_binding_10"/>
    <property type="match status" value="1"/>
</dbReference>
<dbReference type="EMBL" id="PFIP01000010">
    <property type="protein sequence ID" value="PIX35331.1"/>
    <property type="molecule type" value="Genomic_DNA"/>
</dbReference>
<dbReference type="AlphaFoldDB" id="A0A2M7KB12"/>
<dbReference type="InterPro" id="IPR036291">
    <property type="entry name" value="NAD(P)-bd_dom_sf"/>
</dbReference>
<sequence length="210" mass="23221">MKIAIFGSTGTTGKELIKQVLNLGFFVTAYARKPQKLSELKNDNLIIVQGELNDKNIIAKVINDSDVVLSLLGPTGKVNDASLSNGMKNIIEAMKGANKNRIISISTGSVKDSCDKSDFSYNLFVKIIKLFFRKSYDEIKKISDIIRNSNFDWTLVRIGLLNNNAISPIKTGYYGYGKIKTQVSRASVAKFLLDQVTSKEFVKKSPAISN</sequence>
<proteinExistence type="predicted"/>
<evidence type="ECO:0000313" key="2">
    <source>
        <dbReference type="EMBL" id="PIX35331.1"/>
    </source>
</evidence>
<dbReference type="InterPro" id="IPR016040">
    <property type="entry name" value="NAD(P)-bd_dom"/>
</dbReference>
<name>A0A2M7KB12_9BACT</name>
<reference evidence="3" key="1">
    <citation type="submission" date="2017-09" db="EMBL/GenBank/DDBJ databases">
        <title>Depth-based differentiation of microbial function through sediment-hosted aquifers and enrichment of novel symbionts in the deep terrestrial subsurface.</title>
        <authorList>
            <person name="Probst A.J."/>
            <person name="Ladd B."/>
            <person name="Jarett J.K."/>
            <person name="Geller-Mcgrath D.E."/>
            <person name="Sieber C.M."/>
            <person name="Emerson J.B."/>
            <person name="Anantharaman K."/>
            <person name="Thomas B.C."/>
            <person name="Malmstrom R."/>
            <person name="Stieglmeier M."/>
            <person name="Klingl A."/>
            <person name="Woyke T."/>
            <person name="Ryan C.M."/>
            <person name="Banfield J.F."/>
        </authorList>
    </citation>
    <scope>NUCLEOTIDE SEQUENCE [LARGE SCALE GENOMIC DNA]</scope>
</reference>
<dbReference type="InterPro" id="IPR051606">
    <property type="entry name" value="Polyketide_Oxido-like"/>
</dbReference>
<gene>
    <name evidence="2" type="ORF">COZ58_00390</name>
</gene>
<feature type="domain" description="NAD(P)-binding" evidence="1">
    <location>
        <begin position="7"/>
        <end position="198"/>
    </location>
</feature>
<dbReference type="GO" id="GO:0004074">
    <property type="term" value="F:biliverdin reductase [NAD(P)H] activity"/>
    <property type="evidence" value="ECO:0007669"/>
    <property type="project" value="TreeGrafter"/>
</dbReference>
<dbReference type="SUPFAM" id="SSF51735">
    <property type="entry name" value="NAD(P)-binding Rossmann-fold domains"/>
    <property type="match status" value="1"/>
</dbReference>
<organism evidence="2 3">
    <name type="scientific">Candidatus Infernicultor aquiphilus</name>
    <dbReference type="NCBI Taxonomy" id="1805029"/>
    <lineage>
        <taxon>Bacteria</taxon>
        <taxon>Pseudomonadati</taxon>
        <taxon>Atribacterota</taxon>
        <taxon>Candidatus Phoenicimicrobiia</taxon>
        <taxon>Candidatus Pheonicimicrobiales</taxon>
        <taxon>Candidatus Phoenicimicrobiaceae</taxon>
        <taxon>Candidatus Infernicultor</taxon>
    </lineage>
</organism>
<comment type="caution">
    <text evidence="2">The sequence shown here is derived from an EMBL/GenBank/DDBJ whole genome shotgun (WGS) entry which is preliminary data.</text>
</comment>